<feature type="region of interest" description="Disordered" evidence="1">
    <location>
        <begin position="83"/>
        <end position="114"/>
    </location>
</feature>
<gene>
    <name evidence="2" type="ORF">MGAL_10B001616</name>
</gene>
<sequence length="114" mass="13035">MASIMNIMTRNTGSQSNCTHPISSVDSGASNTLYDHMDQQGMNLEELEHLQCHSCCSAYAESITKLEQIVQDLQKKRNLYAEEAEKEEEMKEDFMREKCKLEKRSPGKDGQMLK</sequence>
<dbReference type="Proteomes" id="UP000596742">
    <property type="component" value="Unassembled WGS sequence"/>
</dbReference>
<name>A0A8B6FF98_MYTGA</name>
<comment type="caution">
    <text evidence="2">The sequence shown here is derived from an EMBL/GenBank/DDBJ whole genome shotgun (WGS) entry which is preliminary data.</text>
</comment>
<feature type="compositionally biased region" description="Basic and acidic residues" evidence="1">
    <location>
        <begin position="88"/>
        <end position="107"/>
    </location>
</feature>
<evidence type="ECO:0000313" key="3">
    <source>
        <dbReference type="Proteomes" id="UP000596742"/>
    </source>
</evidence>
<reference evidence="2" key="1">
    <citation type="submission" date="2018-11" db="EMBL/GenBank/DDBJ databases">
        <authorList>
            <person name="Alioto T."/>
            <person name="Alioto T."/>
        </authorList>
    </citation>
    <scope>NUCLEOTIDE SEQUENCE</scope>
</reference>
<dbReference type="AlphaFoldDB" id="A0A8B6FF98"/>
<keyword evidence="3" id="KW-1185">Reference proteome</keyword>
<dbReference type="SUPFAM" id="SSF109998">
    <property type="entry name" value="Triger factor/SurA peptide-binding domain-like"/>
    <property type="match status" value="1"/>
</dbReference>
<proteinExistence type="predicted"/>
<dbReference type="EMBL" id="UYJE01006710">
    <property type="protein sequence ID" value="VDI48312.1"/>
    <property type="molecule type" value="Genomic_DNA"/>
</dbReference>
<evidence type="ECO:0000256" key="1">
    <source>
        <dbReference type="SAM" id="MobiDB-lite"/>
    </source>
</evidence>
<accession>A0A8B6FF98</accession>
<feature type="region of interest" description="Disordered" evidence="1">
    <location>
        <begin position="1"/>
        <end position="24"/>
    </location>
</feature>
<dbReference type="InterPro" id="IPR027304">
    <property type="entry name" value="Trigger_fact/SurA_dom_sf"/>
</dbReference>
<protein>
    <submittedName>
        <fullName evidence="2">Uncharacterized protein</fullName>
    </submittedName>
</protein>
<evidence type="ECO:0000313" key="2">
    <source>
        <dbReference type="EMBL" id="VDI48312.1"/>
    </source>
</evidence>
<organism evidence="2 3">
    <name type="scientific">Mytilus galloprovincialis</name>
    <name type="common">Mediterranean mussel</name>
    <dbReference type="NCBI Taxonomy" id="29158"/>
    <lineage>
        <taxon>Eukaryota</taxon>
        <taxon>Metazoa</taxon>
        <taxon>Spiralia</taxon>
        <taxon>Lophotrochozoa</taxon>
        <taxon>Mollusca</taxon>
        <taxon>Bivalvia</taxon>
        <taxon>Autobranchia</taxon>
        <taxon>Pteriomorphia</taxon>
        <taxon>Mytilida</taxon>
        <taxon>Mytiloidea</taxon>
        <taxon>Mytilidae</taxon>
        <taxon>Mytilinae</taxon>
        <taxon>Mytilus</taxon>
    </lineage>
</organism>